<organism evidence="5 6">
    <name type="scientific">Pedobacter frigidisoli</name>
    <dbReference type="NCBI Taxonomy" id="2530455"/>
    <lineage>
        <taxon>Bacteria</taxon>
        <taxon>Pseudomonadati</taxon>
        <taxon>Bacteroidota</taxon>
        <taxon>Sphingobacteriia</taxon>
        <taxon>Sphingobacteriales</taxon>
        <taxon>Sphingobacteriaceae</taxon>
        <taxon>Pedobacter</taxon>
    </lineage>
</organism>
<dbReference type="Gene3D" id="1.10.10.10">
    <property type="entry name" value="Winged helix-like DNA-binding domain superfamily/Winged helix DNA-binding domain"/>
    <property type="match status" value="1"/>
</dbReference>
<dbReference type="GO" id="GO:0006355">
    <property type="term" value="P:regulation of DNA-templated transcription"/>
    <property type="evidence" value="ECO:0007669"/>
    <property type="project" value="InterPro"/>
</dbReference>
<dbReference type="Proteomes" id="UP000291485">
    <property type="component" value="Unassembled WGS sequence"/>
</dbReference>
<dbReference type="InterPro" id="IPR000792">
    <property type="entry name" value="Tscrpt_reg_LuxR_C"/>
</dbReference>
<dbReference type="AlphaFoldDB" id="A0A4R0P2H4"/>
<dbReference type="PROSITE" id="PS00622">
    <property type="entry name" value="HTH_LUXR_1"/>
    <property type="match status" value="1"/>
</dbReference>
<dbReference type="PRINTS" id="PR00038">
    <property type="entry name" value="HTHLUXR"/>
</dbReference>
<evidence type="ECO:0000313" key="5">
    <source>
        <dbReference type="EMBL" id="TCD11023.1"/>
    </source>
</evidence>
<evidence type="ECO:0000256" key="2">
    <source>
        <dbReference type="ARBA" id="ARBA00023125"/>
    </source>
</evidence>
<reference evidence="5 6" key="1">
    <citation type="submission" date="2019-02" db="EMBL/GenBank/DDBJ databases">
        <title>Pedobacter sp. RP-3-11 sp. nov., isolated from Arctic soil.</title>
        <authorList>
            <person name="Dahal R.H."/>
        </authorList>
    </citation>
    <scope>NUCLEOTIDE SEQUENCE [LARGE SCALE GENOMIC DNA]</scope>
    <source>
        <strain evidence="5 6">RP-3-11</strain>
    </source>
</reference>
<accession>A0A4R0P2H4</accession>
<keyword evidence="3" id="KW-0804">Transcription</keyword>
<evidence type="ECO:0000256" key="1">
    <source>
        <dbReference type="ARBA" id="ARBA00023015"/>
    </source>
</evidence>
<keyword evidence="1" id="KW-0805">Transcription regulation</keyword>
<evidence type="ECO:0000256" key="3">
    <source>
        <dbReference type="ARBA" id="ARBA00023163"/>
    </source>
</evidence>
<evidence type="ECO:0000313" key="6">
    <source>
        <dbReference type="Proteomes" id="UP000291485"/>
    </source>
</evidence>
<dbReference type="Pfam" id="PF00196">
    <property type="entry name" value="GerE"/>
    <property type="match status" value="1"/>
</dbReference>
<name>A0A4R0P2H4_9SPHI</name>
<dbReference type="PANTHER" id="PTHR44688:SF16">
    <property type="entry name" value="DNA-BINDING TRANSCRIPTIONAL ACTIVATOR DEVR_DOSR"/>
    <property type="match status" value="1"/>
</dbReference>
<feature type="domain" description="HTH luxR-type" evidence="4">
    <location>
        <begin position="196"/>
        <end position="261"/>
    </location>
</feature>
<keyword evidence="2" id="KW-0238">DNA-binding</keyword>
<dbReference type="PANTHER" id="PTHR44688">
    <property type="entry name" value="DNA-BINDING TRANSCRIPTIONAL ACTIVATOR DEVR_DOSR"/>
    <property type="match status" value="1"/>
</dbReference>
<dbReference type="InterPro" id="IPR016032">
    <property type="entry name" value="Sig_transdc_resp-reg_C-effctor"/>
</dbReference>
<dbReference type="OrthoDB" id="965844at2"/>
<dbReference type="InterPro" id="IPR036388">
    <property type="entry name" value="WH-like_DNA-bd_sf"/>
</dbReference>
<keyword evidence="6" id="KW-1185">Reference proteome</keyword>
<dbReference type="SMART" id="SM00421">
    <property type="entry name" value="HTH_LUXR"/>
    <property type="match status" value="1"/>
</dbReference>
<dbReference type="Gene3D" id="3.30.450.20">
    <property type="entry name" value="PAS domain"/>
    <property type="match status" value="1"/>
</dbReference>
<dbReference type="EMBL" id="SJSN01000004">
    <property type="protein sequence ID" value="TCD11023.1"/>
    <property type="molecule type" value="Genomic_DNA"/>
</dbReference>
<comment type="caution">
    <text evidence="5">The sequence shown here is derived from an EMBL/GenBank/DDBJ whole genome shotgun (WGS) entry which is preliminary data.</text>
</comment>
<dbReference type="GO" id="GO:0003677">
    <property type="term" value="F:DNA binding"/>
    <property type="evidence" value="ECO:0007669"/>
    <property type="project" value="UniProtKB-KW"/>
</dbReference>
<proteinExistence type="predicted"/>
<evidence type="ECO:0000259" key="4">
    <source>
        <dbReference type="PROSITE" id="PS50043"/>
    </source>
</evidence>
<dbReference type="PROSITE" id="PS50043">
    <property type="entry name" value="HTH_LUXR_2"/>
    <property type="match status" value="1"/>
</dbReference>
<sequence>MVIFNHLKINMADTRNLLNLKLFNQKFNEPENKELELDEGKTIAQVYARLENCISVLSDLKKRKSYIYYGGIAGQLGLQQTDLELNSIWEDDLLQHIHPDDMEKKMRLELQFFRLLNAVSPQERTSYEAVTRLRFVRPDGKTVLLKHRLMYISSTVQGSIRLALCLYHGIIDHPDLRSPDALILNSQTGIVIDLNREKFRDVLSGREKELLQLIGYGLKSKEISQKMNISINTVNRHRQNIFQKLDAKNAIEACRIAEVSGLLK</sequence>
<gene>
    <name evidence="5" type="ORF">EZ449_05850</name>
</gene>
<dbReference type="SUPFAM" id="SSF46894">
    <property type="entry name" value="C-terminal effector domain of the bipartite response regulators"/>
    <property type="match status" value="1"/>
</dbReference>
<dbReference type="CDD" id="cd06170">
    <property type="entry name" value="LuxR_C_like"/>
    <property type="match status" value="1"/>
</dbReference>
<protein>
    <submittedName>
        <fullName evidence="5">LuxR family transcriptional regulator</fullName>
    </submittedName>
</protein>